<name>A0A672LS03_SINGR</name>
<keyword evidence="3" id="KW-0464">Manganese</keyword>
<organism evidence="4 5">
    <name type="scientific">Sinocyclocheilus grahami</name>
    <name type="common">Dianchi golden-line fish</name>
    <name type="synonym">Barbus grahami</name>
    <dbReference type="NCBI Taxonomy" id="75366"/>
    <lineage>
        <taxon>Eukaryota</taxon>
        <taxon>Metazoa</taxon>
        <taxon>Chordata</taxon>
        <taxon>Craniata</taxon>
        <taxon>Vertebrata</taxon>
        <taxon>Euteleostomi</taxon>
        <taxon>Actinopterygii</taxon>
        <taxon>Neopterygii</taxon>
        <taxon>Teleostei</taxon>
        <taxon>Ostariophysi</taxon>
        <taxon>Cypriniformes</taxon>
        <taxon>Cyprinidae</taxon>
        <taxon>Cyprininae</taxon>
        <taxon>Sinocyclocheilus</taxon>
    </lineage>
</organism>
<dbReference type="PANTHER" id="PTHR45668:SF2">
    <property type="entry name" value="SERINE_THREONINE-PROTEIN PHOSPHATASE WITH EF-HANDS 2"/>
    <property type="match status" value="1"/>
</dbReference>
<evidence type="ECO:0000256" key="1">
    <source>
        <dbReference type="ARBA" id="ARBA00001936"/>
    </source>
</evidence>
<evidence type="ECO:0000256" key="2">
    <source>
        <dbReference type="ARBA" id="ARBA00022723"/>
    </source>
</evidence>
<keyword evidence="5" id="KW-1185">Reference proteome</keyword>
<dbReference type="PANTHER" id="PTHR45668">
    <property type="entry name" value="SERINE/THREONINE-PROTEIN PHOSPHATASE 5-RELATED"/>
    <property type="match status" value="1"/>
</dbReference>
<dbReference type="Proteomes" id="UP000472262">
    <property type="component" value="Unassembled WGS sequence"/>
</dbReference>
<dbReference type="Ensembl" id="ENSSGRT00000028655.1">
    <property type="protein sequence ID" value="ENSSGRP00000026600.1"/>
    <property type="gene ID" value="ENSSGRG00000015355.1"/>
</dbReference>
<reference evidence="4" key="2">
    <citation type="submission" date="2025-09" db="UniProtKB">
        <authorList>
            <consortium name="Ensembl"/>
        </authorList>
    </citation>
    <scope>IDENTIFICATION</scope>
</reference>
<accession>A0A672LS03</accession>
<comment type="cofactor">
    <cofactor evidence="1">
        <name>Mn(2+)</name>
        <dbReference type="ChEBI" id="CHEBI:29035"/>
    </cofactor>
</comment>
<evidence type="ECO:0000313" key="5">
    <source>
        <dbReference type="Proteomes" id="UP000472262"/>
    </source>
</evidence>
<protein>
    <submittedName>
        <fullName evidence="4">Uncharacterized protein</fullName>
    </submittedName>
</protein>
<dbReference type="AlphaFoldDB" id="A0A672LS03"/>
<dbReference type="InParanoid" id="A0A672LS03"/>
<evidence type="ECO:0000256" key="3">
    <source>
        <dbReference type="ARBA" id="ARBA00023211"/>
    </source>
</evidence>
<dbReference type="GO" id="GO:0051879">
    <property type="term" value="F:Hsp90 protein binding"/>
    <property type="evidence" value="ECO:0007669"/>
    <property type="project" value="TreeGrafter"/>
</dbReference>
<evidence type="ECO:0000313" key="4">
    <source>
        <dbReference type="Ensembl" id="ENSSGRP00000026600.1"/>
    </source>
</evidence>
<proteinExistence type="predicted"/>
<keyword evidence="2" id="KW-0479">Metal-binding</keyword>
<reference evidence="4" key="1">
    <citation type="submission" date="2025-08" db="UniProtKB">
        <authorList>
            <consortium name="Ensembl"/>
        </authorList>
    </citation>
    <scope>IDENTIFICATION</scope>
</reference>
<dbReference type="GO" id="GO:0046872">
    <property type="term" value="F:metal ion binding"/>
    <property type="evidence" value="ECO:0007669"/>
    <property type="project" value="UniProtKB-KW"/>
</dbReference>
<sequence length="146" mass="17233">MRCGRRWYRQYVARLEMRRRCTWNIFQSIEYSGQQDHIKLYNFFGYLMDHFSSANSRSKKRICYKHIEVPDVYTGLHLSFPLSISNVTELVHAFKNKQEQLFLSKQLHLHVTKSVNKSVISLSHLSGEAVGVCVFTVFTITRLTHF</sequence>
<dbReference type="GO" id="GO:0043409">
    <property type="term" value="P:negative regulation of MAPK cascade"/>
    <property type="evidence" value="ECO:0007669"/>
    <property type="project" value="TreeGrafter"/>
</dbReference>
<dbReference type="InterPro" id="IPR051134">
    <property type="entry name" value="PPP_phosphatase"/>
</dbReference>